<dbReference type="SUPFAM" id="SSF52540">
    <property type="entry name" value="P-loop containing nucleoside triphosphate hydrolases"/>
    <property type="match status" value="1"/>
</dbReference>
<dbReference type="InterPro" id="IPR036388">
    <property type="entry name" value="WH-like_DNA-bd_sf"/>
</dbReference>
<dbReference type="GO" id="GO:0003700">
    <property type="term" value="F:DNA-binding transcription factor activity"/>
    <property type="evidence" value="ECO:0007669"/>
    <property type="project" value="InterPro"/>
</dbReference>
<dbReference type="InterPro" id="IPR027417">
    <property type="entry name" value="P-loop_NTPase"/>
</dbReference>
<protein>
    <recommendedName>
        <fullName evidence="5">AAA domain-containing protein</fullName>
    </recommendedName>
</protein>
<dbReference type="PANTHER" id="PTHR42990">
    <property type="entry name" value="ATPASE"/>
    <property type="match status" value="1"/>
</dbReference>
<dbReference type="SUPFAM" id="SSF46785">
    <property type="entry name" value="Winged helix' DNA-binding domain"/>
    <property type="match status" value="1"/>
</dbReference>
<dbReference type="Proteomes" id="UP000177528">
    <property type="component" value="Unassembled WGS sequence"/>
</dbReference>
<sequence>MDAIKKAEIVEYLQNRIRVTDTMLRAQVQGRDGKPYPQRPIYNEAIRHIRGFLGAGTEPRWLIIPGLRGVGKTTLLAQLFLRAIPRDEAQAFYLSIDEIVRQFKITLWELMEAYEEILRKPLELLDRPVFFFFDEVHYDPDWDAAIKTFYDRSKNIFIICTGSSATLLRKQISADSARRAYILEMLPLRFTEYMNLLENKDLVSDVSKEISSILFGSSTAAEVVERLTDFKSRVADYWATIAKTDIDRFFTYGSLPFTLVIPDEQVILNQLDQVLQRIIYTDIAQVNSFDTETLTKLYRLVYMLSESNEVSMTKIATLLDVSKDTVRSMLNALENADVVHRAPAHGSQATQARKPIKYLFTSPAIRYFLLTRRDSARALEDMKGKLFEDVAGLLLRYALQHRLDASLTYDAIPQGADFIVRFSLKRIPIEVGYNKKSTKQVQVSLQRHKAAYGLLVTNAEDLSYSNSIATIPLQYFLLL</sequence>
<dbReference type="Pfam" id="PF13635">
    <property type="entry name" value="DUF4143"/>
    <property type="match status" value="1"/>
</dbReference>
<evidence type="ECO:0000313" key="3">
    <source>
        <dbReference type="EMBL" id="OGY34215.1"/>
    </source>
</evidence>
<comment type="caution">
    <text evidence="3">The sequence shown here is derived from an EMBL/GenBank/DDBJ whole genome shotgun (WGS) entry which is preliminary data.</text>
</comment>
<dbReference type="Pfam" id="PF13173">
    <property type="entry name" value="AAA_14"/>
    <property type="match status" value="1"/>
</dbReference>
<name>A0A1G1X2H5_9BACT</name>
<reference evidence="3 4" key="1">
    <citation type="journal article" date="2016" name="Nat. Commun.">
        <title>Thousands of microbial genomes shed light on interconnected biogeochemical processes in an aquifer system.</title>
        <authorList>
            <person name="Anantharaman K."/>
            <person name="Brown C.T."/>
            <person name="Hug L.A."/>
            <person name="Sharon I."/>
            <person name="Castelle C.J."/>
            <person name="Probst A.J."/>
            <person name="Thomas B.C."/>
            <person name="Singh A."/>
            <person name="Wilkins M.J."/>
            <person name="Karaoz U."/>
            <person name="Brodie E.L."/>
            <person name="Williams K.H."/>
            <person name="Hubbard S.S."/>
            <person name="Banfield J.F."/>
        </authorList>
    </citation>
    <scope>NUCLEOTIDE SEQUENCE [LARGE SCALE GENOMIC DNA]</scope>
</reference>
<dbReference type="Gene3D" id="3.40.50.300">
    <property type="entry name" value="P-loop containing nucleotide triphosphate hydrolases"/>
    <property type="match status" value="1"/>
</dbReference>
<accession>A0A1G1X2H5</accession>
<gene>
    <name evidence="3" type="ORF">A3D99_03700</name>
</gene>
<dbReference type="InterPro" id="IPR041682">
    <property type="entry name" value="AAA_14"/>
</dbReference>
<dbReference type="InterPro" id="IPR025420">
    <property type="entry name" value="DUF4143"/>
</dbReference>
<feature type="domain" description="AAA" evidence="1">
    <location>
        <begin position="60"/>
        <end position="194"/>
    </location>
</feature>
<dbReference type="Gene3D" id="1.10.10.10">
    <property type="entry name" value="Winged helix-like DNA-binding domain superfamily/Winged helix DNA-binding domain"/>
    <property type="match status" value="1"/>
</dbReference>
<organism evidence="3 4">
    <name type="scientific">Candidatus Andersenbacteria bacterium RIFCSPHIGHO2_12_FULL_45_11</name>
    <dbReference type="NCBI Taxonomy" id="1797281"/>
    <lineage>
        <taxon>Bacteria</taxon>
        <taxon>Candidatus Anderseniibacteriota</taxon>
    </lineage>
</organism>
<feature type="domain" description="DUF4143" evidence="2">
    <location>
        <begin position="282"/>
        <end position="433"/>
    </location>
</feature>
<evidence type="ECO:0000259" key="2">
    <source>
        <dbReference type="Pfam" id="PF13635"/>
    </source>
</evidence>
<dbReference type="EMBL" id="MHHR01000019">
    <property type="protein sequence ID" value="OGY34215.1"/>
    <property type="molecule type" value="Genomic_DNA"/>
</dbReference>
<dbReference type="InterPro" id="IPR036390">
    <property type="entry name" value="WH_DNA-bd_sf"/>
</dbReference>
<proteinExistence type="predicted"/>
<dbReference type="AlphaFoldDB" id="A0A1G1X2H5"/>
<dbReference type="PANTHER" id="PTHR42990:SF1">
    <property type="entry name" value="AAA+ ATPASE DOMAIN-CONTAINING PROTEIN"/>
    <property type="match status" value="1"/>
</dbReference>
<evidence type="ECO:0008006" key="5">
    <source>
        <dbReference type="Google" id="ProtNLM"/>
    </source>
</evidence>
<evidence type="ECO:0000259" key="1">
    <source>
        <dbReference type="Pfam" id="PF13173"/>
    </source>
</evidence>
<evidence type="ECO:0000313" key="4">
    <source>
        <dbReference type="Proteomes" id="UP000177528"/>
    </source>
</evidence>